<dbReference type="FunFam" id="1.20.1250.20:FF:000284">
    <property type="entry name" value="Siderophore iron transporter mirB"/>
    <property type="match status" value="1"/>
</dbReference>
<evidence type="ECO:0000256" key="5">
    <source>
        <dbReference type="ARBA" id="ARBA00022989"/>
    </source>
</evidence>
<feature type="transmembrane region" description="Helical" evidence="7">
    <location>
        <begin position="276"/>
        <end position="298"/>
    </location>
</feature>
<comment type="similarity">
    <text evidence="2">Belongs to the major facilitator superfamily.</text>
</comment>
<feature type="transmembrane region" description="Helical" evidence="7">
    <location>
        <begin position="521"/>
        <end position="543"/>
    </location>
</feature>
<sequence length="559" mass="61296">MANHPSDETDGVEDFTHGAQAGIRKIEATTMVWTRKRLIIAYILMWMVSFVDALQQGVSGALVPYVTSAFQKHSLTAYTGVMSGIIGGLLKLPLAKFLDVVGRPHGFALSVVFLIIGLILMASCDTVQVYAAAQIFYWVGYNSMSYTIQIVISDTSSLQNRGFMFAYATSPYIITTWIAGPLATAFYHGPGWRWAFGIFSIITLVAAAPVFWILMSSYRRAVKLGIIVPVKSERTFAQSVAYYFIQFDTIGLLLVMGGLVFILLPFNLYSFIPGQWTSALVISFLVVGFLMMVGFVIYEKYFAPVSFMPWEILANRTVLGANVLAGVLFTSFNLWNAYFSSFLQVVNGLSLTKATYVTSTYTVGSCIFSLVVGIAIRKTGRFKWIALYFGVPSTILGTGLMVHFRQPDQDVGYVIMCQIFIAFAGGACVIAEQIAMMSAADRRFVTVVLALEGMFTSVFGGVGSSIASAIWIGVFPNRLAKYLPLESQKNATAIFASLNTQLSYPKGDPTRKAIDNAYGDAQMYMCTASCAVLMIGIFATTMWKDISVMDTKQPKGMVV</sequence>
<name>A0A6A6S9P4_9PLEO</name>
<feature type="transmembrane region" description="Helical" evidence="7">
    <location>
        <begin position="319"/>
        <end position="338"/>
    </location>
</feature>
<evidence type="ECO:0000256" key="7">
    <source>
        <dbReference type="SAM" id="Phobius"/>
    </source>
</evidence>
<dbReference type="PANTHER" id="PTHR23501:SF3">
    <property type="entry name" value="MAJOR FACILITATOR SUPERFAMILY (MFS) PROFILE DOMAIN-CONTAINING PROTEIN"/>
    <property type="match status" value="1"/>
</dbReference>
<feature type="transmembrane region" description="Helical" evidence="7">
    <location>
        <begin position="240"/>
        <end position="264"/>
    </location>
</feature>
<dbReference type="PROSITE" id="PS50850">
    <property type="entry name" value="MFS"/>
    <property type="match status" value="1"/>
</dbReference>
<evidence type="ECO:0000313" key="9">
    <source>
        <dbReference type="EMBL" id="KAF2643168.1"/>
    </source>
</evidence>
<evidence type="ECO:0000256" key="1">
    <source>
        <dbReference type="ARBA" id="ARBA00004141"/>
    </source>
</evidence>
<feature type="transmembrane region" description="Helical" evidence="7">
    <location>
        <begin position="38"/>
        <end position="55"/>
    </location>
</feature>
<evidence type="ECO:0000256" key="2">
    <source>
        <dbReference type="ARBA" id="ARBA00008335"/>
    </source>
</evidence>
<evidence type="ECO:0000256" key="4">
    <source>
        <dbReference type="ARBA" id="ARBA00022692"/>
    </source>
</evidence>
<evidence type="ECO:0000313" key="10">
    <source>
        <dbReference type="Proteomes" id="UP000799753"/>
    </source>
</evidence>
<feature type="transmembrane region" description="Helical" evidence="7">
    <location>
        <begin position="135"/>
        <end position="152"/>
    </location>
</feature>
<evidence type="ECO:0000259" key="8">
    <source>
        <dbReference type="PROSITE" id="PS50850"/>
    </source>
</evidence>
<feature type="domain" description="Major facilitator superfamily (MFS) profile" evidence="8">
    <location>
        <begin position="41"/>
        <end position="546"/>
    </location>
</feature>
<dbReference type="EMBL" id="MU006780">
    <property type="protein sequence ID" value="KAF2643168.1"/>
    <property type="molecule type" value="Genomic_DNA"/>
</dbReference>
<feature type="transmembrane region" description="Helical" evidence="7">
    <location>
        <begin position="164"/>
        <end position="188"/>
    </location>
</feature>
<feature type="transmembrane region" description="Helical" evidence="7">
    <location>
        <begin position="106"/>
        <end position="123"/>
    </location>
</feature>
<organism evidence="9 10">
    <name type="scientific">Massarina eburnea CBS 473.64</name>
    <dbReference type="NCBI Taxonomy" id="1395130"/>
    <lineage>
        <taxon>Eukaryota</taxon>
        <taxon>Fungi</taxon>
        <taxon>Dikarya</taxon>
        <taxon>Ascomycota</taxon>
        <taxon>Pezizomycotina</taxon>
        <taxon>Dothideomycetes</taxon>
        <taxon>Pleosporomycetidae</taxon>
        <taxon>Pleosporales</taxon>
        <taxon>Massarineae</taxon>
        <taxon>Massarinaceae</taxon>
        <taxon>Massarina</taxon>
    </lineage>
</organism>
<feature type="transmembrane region" description="Helical" evidence="7">
    <location>
        <begin position="75"/>
        <end position="94"/>
    </location>
</feature>
<dbReference type="InterPro" id="IPR011701">
    <property type="entry name" value="MFS"/>
</dbReference>
<feature type="transmembrane region" description="Helical" evidence="7">
    <location>
        <begin position="444"/>
        <end position="474"/>
    </location>
</feature>
<accession>A0A6A6S9P4</accession>
<feature type="transmembrane region" description="Helical" evidence="7">
    <location>
        <begin position="194"/>
        <end position="214"/>
    </location>
</feature>
<dbReference type="GO" id="GO:0005886">
    <property type="term" value="C:plasma membrane"/>
    <property type="evidence" value="ECO:0007669"/>
    <property type="project" value="TreeGrafter"/>
</dbReference>
<reference evidence="9" key="1">
    <citation type="journal article" date="2020" name="Stud. Mycol.">
        <title>101 Dothideomycetes genomes: a test case for predicting lifestyles and emergence of pathogens.</title>
        <authorList>
            <person name="Haridas S."/>
            <person name="Albert R."/>
            <person name="Binder M."/>
            <person name="Bloem J."/>
            <person name="Labutti K."/>
            <person name="Salamov A."/>
            <person name="Andreopoulos B."/>
            <person name="Baker S."/>
            <person name="Barry K."/>
            <person name="Bills G."/>
            <person name="Bluhm B."/>
            <person name="Cannon C."/>
            <person name="Castanera R."/>
            <person name="Culley D."/>
            <person name="Daum C."/>
            <person name="Ezra D."/>
            <person name="Gonzalez J."/>
            <person name="Henrissat B."/>
            <person name="Kuo A."/>
            <person name="Liang C."/>
            <person name="Lipzen A."/>
            <person name="Lutzoni F."/>
            <person name="Magnuson J."/>
            <person name="Mondo S."/>
            <person name="Nolan M."/>
            <person name="Ohm R."/>
            <person name="Pangilinan J."/>
            <person name="Park H.-J."/>
            <person name="Ramirez L."/>
            <person name="Alfaro M."/>
            <person name="Sun H."/>
            <person name="Tritt A."/>
            <person name="Yoshinaga Y."/>
            <person name="Zwiers L.-H."/>
            <person name="Turgeon B."/>
            <person name="Goodwin S."/>
            <person name="Spatafora J."/>
            <person name="Crous P."/>
            <person name="Grigoriev I."/>
        </authorList>
    </citation>
    <scope>NUCLEOTIDE SEQUENCE</scope>
    <source>
        <strain evidence="9">CBS 473.64</strain>
    </source>
</reference>
<keyword evidence="6 7" id="KW-0472">Membrane</keyword>
<dbReference type="AlphaFoldDB" id="A0A6A6S9P4"/>
<dbReference type="SUPFAM" id="SSF103473">
    <property type="entry name" value="MFS general substrate transporter"/>
    <property type="match status" value="2"/>
</dbReference>
<evidence type="ECO:0000256" key="3">
    <source>
        <dbReference type="ARBA" id="ARBA00022448"/>
    </source>
</evidence>
<keyword evidence="10" id="KW-1185">Reference proteome</keyword>
<dbReference type="Pfam" id="PF07690">
    <property type="entry name" value="MFS_1"/>
    <property type="match status" value="1"/>
</dbReference>
<feature type="transmembrane region" description="Helical" evidence="7">
    <location>
        <begin position="358"/>
        <end position="376"/>
    </location>
</feature>
<dbReference type="PANTHER" id="PTHR23501">
    <property type="entry name" value="MAJOR FACILITATOR SUPERFAMILY"/>
    <property type="match status" value="1"/>
</dbReference>
<dbReference type="Gene3D" id="1.20.1250.20">
    <property type="entry name" value="MFS general substrate transporter like domains"/>
    <property type="match status" value="2"/>
</dbReference>
<dbReference type="GO" id="GO:0022857">
    <property type="term" value="F:transmembrane transporter activity"/>
    <property type="evidence" value="ECO:0007669"/>
    <property type="project" value="InterPro"/>
</dbReference>
<feature type="transmembrane region" description="Helical" evidence="7">
    <location>
        <begin position="385"/>
        <end position="405"/>
    </location>
</feature>
<keyword evidence="5 7" id="KW-1133">Transmembrane helix</keyword>
<protein>
    <submittedName>
        <fullName evidence="9">MFS general substrate transporter</fullName>
    </submittedName>
</protein>
<comment type="subcellular location">
    <subcellularLocation>
        <location evidence="1">Membrane</location>
        <topology evidence="1">Multi-pass membrane protein</topology>
    </subcellularLocation>
</comment>
<dbReference type="InterPro" id="IPR036259">
    <property type="entry name" value="MFS_trans_sf"/>
</dbReference>
<proteinExistence type="inferred from homology"/>
<keyword evidence="4 7" id="KW-0812">Transmembrane</keyword>
<gene>
    <name evidence="9" type="ORF">P280DRAFT_394405</name>
</gene>
<keyword evidence="3" id="KW-0813">Transport</keyword>
<dbReference type="OrthoDB" id="4078873at2759"/>
<feature type="transmembrane region" description="Helical" evidence="7">
    <location>
        <begin position="411"/>
        <end position="432"/>
    </location>
</feature>
<dbReference type="Proteomes" id="UP000799753">
    <property type="component" value="Unassembled WGS sequence"/>
</dbReference>
<evidence type="ECO:0000256" key="6">
    <source>
        <dbReference type="ARBA" id="ARBA00023136"/>
    </source>
</evidence>
<dbReference type="InterPro" id="IPR020846">
    <property type="entry name" value="MFS_dom"/>
</dbReference>